<keyword evidence="2" id="KW-0808">Transferase</keyword>
<dbReference type="InterPro" id="IPR000863">
    <property type="entry name" value="Sulfotransferase_dom"/>
</dbReference>
<dbReference type="SUPFAM" id="SSF52540">
    <property type="entry name" value="P-loop containing nucleoside triphosphate hydrolases"/>
    <property type="match status" value="1"/>
</dbReference>
<keyword evidence="4" id="KW-1185">Reference proteome</keyword>
<dbReference type="OrthoDB" id="205623at2759"/>
<proteinExistence type="inferred from homology"/>
<evidence type="ECO:0000313" key="6">
    <source>
        <dbReference type="RefSeq" id="XP_034231284.1"/>
    </source>
</evidence>
<evidence type="ECO:0000256" key="1">
    <source>
        <dbReference type="ARBA" id="ARBA00005771"/>
    </source>
</evidence>
<dbReference type="GO" id="GO:0008146">
    <property type="term" value="F:sulfotransferase activity"/>
    <property type="evidence" value="ECO:0007669"/>
    <property type="project" value="InterPro"/>
</dbReference>
<evidence type="ECO:0000313" key="5">
    <source>
        <dbReference type="RefSeq" id="XP_034231278.1"/>
    </source>
</evidence>
<dbReference type="PANTHER" id="PTHR11783">
    <property type="entry name" value="SULFOTRANSFERASE SULT"/>
    <property type="match status" value="1"/>
</dbReference>
<gene>
    <name evidence="5 6" type="primary">LOC117639573</name>
</gene>
<dbReference type="Gene3D" id="3.40.50.300">
    <property type="entry name" value="P-loop containing nucleotide triphosphate hydrolases"/>
    <property type="match status" value="1"/>
</dbReference>
<accession>A0A6P8XW84</accession>
<sequence length="317" mass="36510">MGADDTRELGSAGKKVAAQCGSDMMPPAGVAVGQGAWALSKNFLKYRDDIRNMEVRPDDVWVLSFPKCGTTWTQEMVWLLGNECDTAAARDTPLYFRFPFLEFTALGMPEGEPDVNTVEIIEGLPRDQPRFIKSHLPLELLPKDLFKVNPKLIYVTRDPRDAFVSYYHHYRMINSYDGDMDDFFEALLADEVLFAPFWKHVLEFWELRDRDNFLFITFEEMKKDLRSVLRRTASFLGVEIPADKEDAVLEHLSFASMKNNPSVNLQDFIKPKTKEDSFIRQGEAGGWKKRLSEEQVARMGRWCADSLQGKEYPHFVQ</sequence>
<protein>
    <submittedName>
        <fullName evidence="5 6">Luciferin sulfotransferase-like</fullName>
    </submittedName>
</protein>
<comment type="similarity">
    <text evidence="1">Belongs to the sulfotransferase 1 family.</text>
</comment>
<organism evidence="5">
    <name type="scientific">Thrips palmi</name>
    <name type="common">Melon thrips</name>
    <dbReference type="NCBI Taxonomy" id="161013"/>
    <lineage>
        <taxon>Eukaryota</taxon>
        <taxon>Metazoa</taxon>
        <taxon>Ecdysozoa</taxon>
        <taxon>Arthropoda</taxon>
        <taxon>Hexapoda</taxon>
        <taxon>Insecta</taxon>
        <taxon>Pterygota</taxon>
        <taxon>Neoptera</taxon>
        <taxon>Paraneoptera</taxon>
        <taxon>Thysanoptera</taxon>
        <taxon>Terebrantia</taxon>
        <taxon>Thripoidea</taxon>
        <taxon>Thripidae</taxon>
        <taxon>Thrips</taxon>
    </lineage>
</organism>
<reference evidence="5 6" key="1">
    <citation type="submission" date="2025-04" db="UniProtKB">
        <authorList>
            <consortium name="RefSeq"/>
        </authorList>
    </citation>
    <scope>IDENTIFICATION</scope>
    <source>
        <tissue evidence="5 6">Total insect</tissue>
    </source>
</reference>
<dbReference type="RefSeq" id="XP_034231284.1">
    <property type="nucleotide sequence ID" value="XM_034375393.1"/>
</dbReference>
<dbReference type="KEGG" id="tpal:117639573"/>
<name>A0A6P8XW84_THRPL</name>
<evidence type="ECO:0000259" key="3">
    <source>
        <dbReference type="Pfam" id="PF00685"/>
    </source>
</evidence>
<dbReference type="InterPro" id="IPR027417">
    <property type="entry name" value="P-loop_NTPase"/>
</dbReference>
<evidence type="ECO:0000256" key="2">
    <source>
        <dbReference type="ARBA" id="ARBA00022679"/>
    </source>
</evidence>
<feature type="domain" description="Sulfotransferase" evidence="3">
    <location>
        <begin position="57"/>
        <end position="309"/>
    </location>
</feature>
<dbReference type="AlphaFoldDB" id="A0A6P8XW84"/>
<dbReference type="Pfam" id="PF00685">
    <property type="entry name" value="Sulfotransfer_1"/>
    <property type="match status" value="1"/>
</dbReference>
<dbReference type="RefSeq" id="XP_034231278.1">
    <property type="nucleotide sequence ID" value="XM_034375387.1"/>
</dbReference>
<evidence type="ECO:0000313" key="4">
    <source>
        <dbReference type="Proteomes" id="UP000515158"/>
    </source>
</evidence>
<dbReference type="GeneID" id="117639573"/>
<dbReference type="Proteomes" id="UP000515158">
    <property type="component" value="Unplaced"/>
</dbReference>